<dbReference type="InterPro" id="IPR036291">
    <property type="entry name" value="NAD(P)-bd_dom_sf"/>
</dbReference>
<organism evidence="1 2">
    <name type="scientific">Georgenia faecalis</name>
    <dbReference type="NCBI Taxonomy" id="2483799"/>
    <lineage>
        <taxon>Bacteria</taxon>
        <taxon>Bacillati</taxon>
        <taxon>Actinomycetota</taxon>
        <taxon>Actinomycetes</taxon>
        <taxon>Micrococcales</taxon>
        <taxon>Bogoriellaceae</taxon>
        <taxon>Georgenia</taxon>
    </lineage>
</organism>
<evidence type="ECO:0000313" key="2">
    <source>
        <dbReference type="Proteomes" id="UP001595955"/>
    </source>
</evidence>
<dbReference type="Gene3D" id="3.90.25.10">
    <property type="entry name" value="UDP-galactose 4-epimerase, domain 1"/>
    <property type="match status" value="1"/>
</dbReference>
<proteinExistence type="predicted"/>
<dbReference type="RefSeq" id="WP_122823812.1">
    <property type="nucleotide sequence ID" value="NZ_CP033325.1"/>
</dbReference>
<dbReference type="EMBL" id="JBHSGF010000005">
    <property type="protein sequence ID" value="MFC4555359.1"/>
    <property type="molecule type" value="Genomic_DNA"/>
</dbReference>
<keyword evidence="2" id="KW-1185">Reference proteome</keyword>
<name>A0ABV9D9C5_9MICO</name>
<dbReference type="SUPFAM" id="SSF51735">
    <property type="entry name" value="NAD(P)-binding Rossmann-fold domains"/>
    <property type="match status" value="1"/>
</dbReference>
<gene>
    <name evidence="1" type="ORF">ACFO3F_08870</name>
</gene>
<dbReference type="Gene3D" id="3.40.50.720">
    <property type="entry name" value="NAD(P)-binding Rossmann-like Domain"/>
    <property type="match status" value="1"/>
</dbReference>
<reference evidence="2" key="1">
    <citation type="journal article" date="2019" name="Int. J. Syst. Evol. Microbiol.">
        <title>The Global Catalogue of Microorganisms (GCM) 10K type strain sequencing project: providing services to taxonomists for standard genome sequencing and annotation.</title>
        <authorList>
            <consortium name="The Broad Institute Genomics Platform"/>
            <consortium name="The Broad Institute Genome Sequencing Center for Infectious Disease"/>
            <person name="Wu L."/>
            <person name="Ma J."/>
        </authorList>
    </citation>
    <scope>NUCLEOTIDE SEQUENCE [LARGE SCALE GENOMIC DNA]</scope>
    <source>
        <strain evidence="2">JCM 3369</strain>
    </source>
</reference>
<dbReference type="PANTHER" id="PTHR43162">
    <property type="match status" value="1"/>
</dbReference>
<dbReference type="InterPro" id="IPR051604">
    <property type="entry name" value="Ergot_Alk_Oxidoreductase"/>
</dbReference>
<evidence type="ECO:0000313" key="1">
    <source>
        <dbReference type="EMBL" id="MFC4555359.1"/>
    </source>
</evidence>
<protein>
    <submittedName>
        <fullName evidence="1">NmrA family transcriptional regulator</fullName>
    </submittedName>
</protein>
<accession>A0ABV9D9C5</accession>
<dbReference type="Proteomes" id="UP001595955">
    <property type="component" value="Unassembled WGS sequence"/>
</dbReference>
<sequence>MTTHTQEKTTLVLGGTGKTGRRVRTRLDALGVRTRIGSRAGDPPFDWEDPSTWPAVLDGIGAAYLCYVPDLAVPGAGETVGALADAAVVAGVRRLVLLSGRGEPAAQEAEDRVRAAAAGSPTTVTVVRASWFAQNFSESFLLDGVLRGEVALPVGAVGEPFIDAEDIADVVTTALTEDRHDGALYEVTGPRLLTFAEAAEEVGRAIGRPVRYRTVTVDEYARAMAEQGIDEGTVDFMTYLFTEVLDGHNASVTDGVRRAVGHPARDFADYARRTAAEGAWSAAYDEARR</sequence>
<dbReference type="PANTHER" id="PTHR43162:SF1">
    <property type="entry name" value="PRESTALK A DIFFERENTIATION PROTEIN A"/>
    <property type="match status" value="1"/>
</dbReference>
<comment type="caution">
    <text evidence="1">The sequence shown here is derived from an EMBL/GenBank/DDBJ whole genome shotgun (WGS) entry which is preliminary data.</text>
</comment>